<proteinExistence type="predicted"/>
<evidence type="ECO:0000313" key="3">
    <source>
        <dbReference type="Proteomes" id="UP000040088"/>
    </source>
</evidence>
<dbReference type="EMBL" id="CQEM01000038">
    <property type="protein sequence ID" value="CNL94735.1"/>
    <property type="molecule type" value="Genomic_DNA"/>
</dbReference>
<reference evidence="3" key="1">
    <citation type="submission" date="2015-03" db="EMBL/GenBank/DDBJ databases">
        <authorList>
            <consortium name="Pathogen Informatics"/>
        </authorList>
    </citation>
    <scope>NUCLEOTIDE SEQUENCE [LARGE SCALE GENOMIC DNA]</scope>
    <source>
        <strain evidence="3">IP27925</strain>
    </source>
</reference>
<evidence type="ECO:0000256" key="1">
    <source>
        <dbReference type="SAM" id="MobiDB-lite"/>
    </source>
</evidence>
<organism evidence="2 3">
    <name type="scientific">Yersinia aleksiciae</name>
    <dbReference type="NCBI Taxonomy" id="263819"/>
    <lineage>
        <taxon>Bacteria</taxon>
        <taxon>Pseudomonadati</taxon>
        <taxon>Pseudomonadota</taxon>
        <taxon>Gammaproteobacteria</taxon>
        <taxon>Enterobacterales</taxon>
        <taxon>Yersiniaceae</taxon>
        <taxon>Yersinia</taxon>
    </lineage>
</organism>
<name>A0A0T9V1E2_YERAE</name>
<evidence type="ECO:0000313" key="2">
    <source>
        <dbReference type="EMBL" id="CNL94735.1"/>
    </source>
</evidence>
<gene>
    <name evidence="2" type="ORF">ERS008460_04171</name>
</gene>
<sequence length="114" mass="12931">MTDLDYWEECISQASDDCDLTLTLEQLTCLAEAVSGGHEHYGMAFYSPPDSDRYADIERECQQKYKTLKAEFDAYSGNAETAVKQALRQHRDDNVSIGEHGEVLRHGGRTERIQ</sequence>
<dbReference type="Proteomes" id="UP000040088">
    <property type="component" value="Unassembled WGS sequence"/>
</dbReference>
<dbReference type="AlphaFoldDB" id="A0A0T9V1E2"/>
<accession>A0A0T9V1E2</accession>
<dbReference type="RefSeq" id="WP_050127373.1">
    <property type="nucleotide sequence ID" value="NZ_CQEM01000038.1"/>
</dbReference>
<protein>
    <submittedName>
        <fullName evidence="2">Uncharacterized protein</fullName>
    </submittedName>
</protein>
<feature type="region of interest" description="Disordered" evidence="1">
    <location>
        <begin position="90"/>
        <end position="114"/>
    </location>
</feature>